<protein>
    <recommendedName>
        <fullName evidence="4">CCHC-type domain-containing protein</fullName>
    </recommendedName>
</protein>
<organism evidence="2 3">
    <name type="scientific">Phytophthora nicotianae</name>
    <name type="common">Potato buckeye rot agent</name>
    <name type="synonym">Phytophthora parasitica</name>
    <dbReference type="NCBI Taxonomy" id="4792"/>
    <lineage>
        <taxon>Eukaryota</taxon>
        <taxon>Sar</taxon>
        <taxon>Stramenopiles</taxon>
        <taxon>Oomycota</taxon>
        <taxon>Peronosporomycetes</taxon>
        <taxon>Peronosporales</taxon>
        <taxon>Peronosporaceae</taxon>
        <taxon>Phytophthora</taxon>
    </lineage>
</organism>
<feature type="region of interest" description="Disordered" evidence="1">
    <location>
        <begin position="1"/>
        <end position="40"/>
    </location>
</feature>
<dbReference type="EMBL" id="LNFP01001272">
    <property type="protein sequence ID" value="KUF86927.1"/>
    <property type="molecule type" value="Genomic_DNA"/>
</dbReference>
<dbReference type="AlphaFoldDB" id="A0A0W8CSC6"/>
<dbReference type="Proteomes" id="UP000054636">
    <property type="component" value="Unassembled WGS sequence"/>
</dbReference>
<evidence type="ECO:0000256" key="1">
    <source>
        <dbReference type="SAM" id="MobiDB-lite"/>
    </source>
</evidence>
<gene>
    <name evidence="2" type="ORF">AM588_10001335</name>
</gene>
<comment type="caution">
    <text evidence="2">The sequence shown here is derived from an EMBL/GenBank/DDBJ whole genome shotgun (WGS) entry which is preliminary data.</text>
</comment>
<accession>A0A0W8CSC6</accession>
<feature type="compositionally biased region" description="Polar residues" evidence="1">
    <location>
        <begin position="1"/>
        <end position="10"/>
    </location>
</feature>
<evidence type="ECO:0000313" key="3">
    <source>
        <dbReference type="Proteomes" id="UP000054636"/>
    </source>
</evidence>
<proteinExistence type="predicted"/>
<reference evidence="2 3" key="1">
    <citation type="submission" date="2015-11" db="EMBL/GenBank/DDBJ databases">
        <title>Genomes and virulence difference between two physiological races of Phytophthora nicotianae.</title>
        <authorList>
            <person name="Liu H."/>
            <person name="Ma X."/>
            <person name="Yu H."/>
            <person name="Fang D."/>
            <person name="Li Y."/>
            <person name="Wang X."/>
            <person name="Wang W."/>
            <person name="Dong Y."/>
            <person name="Xiao B."/>
        </authorList>
    </citation>
    <scope>NUCLEOTIDE SEQUENCE [LARGE SCALE GENOMIC DNA]</scope>
    <source>
        <strain evidence="3">race 1</strain>
    </source>
</reference>
<evidence type="ECO:0008006" key="4">
    <source>
        <dbReference type="Google" id="ProtNLM"/>
    </source>
</evidence>
<name>A0A0W8CSC6_PHYNI</name>
<evidence type="ECO:0000313" key="2">
    <source>
        <dbReference type="EMBL" id="KUF86927.1"/>
    </source>
</evidence>
<sequence length="197" mass="21444">MGSSGESAGNTYKCKTCSEKGHNRRTCKRHGNDADEANADLIPSPVHLPSLSLQLGEHVRPLQPQEVRDQDDFQPQTDIPDNLHVQPPGVTGLTSLSDSRTSFRSSSLRNPQWIVQPFSNLSPQSRTRPTSTASFMLKATFTNVLDSRPIIQTRRVSSLQLKICLGIVTMEGRVTTPITTAATTSSDPLSDPLSSCS</sequence>